<dbReference type="Proteomes" id="UP000799118">
    <property type="component" value="Unassembled WGS sequence"/>
</dbReference>
<dbReference type="EMBL" id="ML769418">
    <property type="protein sequence ID" value="KAE9404282.1"/>
    <property type="molecule type" value="Genomic_DNA"/>
</dbReference>
<feature type="region of interest" description="Disordered" evidence="1">
    <location>
        <begin position="73"/>
        <end position="116"/>
    </location>
</feature>
<proteinExistence type="predicted"/>
<organism evidence="2 3">
    <name type="scientific">Gymnopus androsaceus JB14</name>
    <dbReference type="NCBI Taxonomy" id="1447944"/>
    <lineage>
        <taxon>Eukaryota</taxon>
        <taxon>Fungi</taxon>
        <taxon>Dikarya</taxon>
        <taxon>Basidiomycota</taxon>
        <taxon>Agaricomycotina</taxon>
        <taxon>Agaricomycetes</taxon>
        <taxon>Agaricomycetidae</taxon>
        <taxon>Agaricales</taxon>
        <taxon>Marasmiineae</taxon>
        <taxon>Omphalotaceae</taxon>
        <taxon>Gymnopus</taxon>
    </lineage>
</organism>
<sequence>MPGRKSPAKIAQLKALHASNAKDQPDENPVPLIFSETTNTSTSTRSNTRNKASIASLKSELEGKVQEIDGLKETVSKAPEDAEVQESKISSHQEKWSGPRTDFRLTHNDLKRLKGT</sequence>
<gene>
    <name evidence="2" type="ORF">BT96DRAFT_989557</name>
</gene>
<feature type="compositionally biased region" description="Low complexity" evidence="1">
    <location>
        <begin position="37"/>
        <end position="50"/>
    </location>
</feature>
<evidence type="ECO:0000313" key="2">
    <source>
        <dbReference type="EMBL" id="KAE9404282.1"/>
    </source>
</evidence>
<dbReference type="AlphaFoldDB" id="A0A6A4HY22"/>
<evidence type="ECO:0000256" key="1">
    <source>
        <dbReference type="SAM" id="MobiDB-lite"/>
    </source>
</evidence>
<protein>
    <submittedName>
        <fullName evidence="2">Uncharacterized protein</fullName>
    </submittedName>
</protein>
<accession>A0A6A4HY22</accession>
<evidence type="ECO:0000313" key="3">
    <source>
        <dbReference type="Proteomes" id="UP000799118"/>
    </source>
</evidence>
<reference evidence="2" key="1">
    <citation type="journal article" date="2019" name="Environ. Microbiol.">
        <title>Fungal ecological strategies reflected in gene transcription - a case study of two litter decomposers.</title>
        <authorList>
            <person name="Barbi F."/>
            <person name="Kohler A."/>
            <person name="Barry K."/>
            <person name="Baskaran P."/>
            <person name="Daum C."/>
            <person name="Fauchery L."/>
            <person name="Ihrmark K."/>
            <person name="Kuo A."/>
            <person name="LaButti K."/>
            <person name="Lipzen A."/>
            <person name="Morin E."/>
            <person name="Grigoriev I.V."/>
            <person name="Henrissat B."/>
            <person name="Lindahl B."/>
            <person name="Martin F."/>
        </authorList>
    </citation>
    <scope>NUCLEOTIDE SEQUENCE</scope>
    <source>
        <strain evidence="2">JB14</strain>
    </source>
</reference>
<feature type="region of interest" description="Disordered" evidence="1">
    <location>
        <begin position="17"/>
        <end position="51"/>
    </location>
</feature>
<name>A0A6A4HY22_9AGAR</name>
<keyword evidence="3" id="KW-1185">Reference proteome</keyword>